<protein>
    <submittedName>
        <fullName evidence="2">Uncharacterized protein</fullName>
    </submittedName>
</protein>
<name>A0AAN7T3Y7_9EURO</name>
<keyword evidence="3" id="KW-1185">Reference proteome</keyword>
<reference evidence="2 3" key="1">
    <citation type="submission" date="2023-08" db="EMBL/GenBank/DDBJ databases">
        <title>Black Yeasts Isolated from many extreme environments.</title>
        <authorList>
            <person name="Coleine C."/>
            <person name="Stajich J.E."/>
            <person name="Selbmann L."/>
        </authorList>
    </citation>
    <scope>NUCLEOTIDE SEQUENCE [LARGE SCALE GENOMIC DNA]</scope>
    <source>
        <strain evidence="2 3">CCFEE 5910</strain>
    </source>
</reference>
<accession>A0AAN7T3Y7</accession>
<feature type="region of interest" description="Disordered" evidence="1">
    <location>
        <begin position="1"/>
        <end position="34"/>
    </location>
</feature>
<dbReference type="Proteomes" id="UP001309876">
    <property type="component" value="Unassembled WGS sequence"/>
</dbReference>
<dbReference type="EMBL" id="JAVRRJ010000002">
    <property type="protein sequence ID" value="KAK5088068.1"/>
    <property type="molecule type" value="Genomic_DNA"/>
</dbReference>
<dbReference type="AlphaFoldDB" id="A0AAN7T3Y7"/>
<proteinExistence type="predicted"/>
<evidence type="ECO:0000256" key="1">
    <source>
        <dbReference type="SAM" id="MobiDB-lite"/>
    </source>
</evidence>
<organism evidence="2 3">
    <name type="scientific">Lithohypha guttulata</name>
    <dbReference type="NCBI Taxonomy" id="1690604"/>
    <lineage>
        <taxon>Eukaryota</taxon>
        <taxon>Fungi</taxon>
        <taxon>Dikarya</taxon>
        <taxon>Ascomycota</taxon>
        <taxon>Pezizomycotina</taxon>
        <taxon>Eurotiomycetes</taxon>
        <taxon>Chaetothyriomycetidae</taxon>
        <taxon>Chaetothyriales</taxon>
        <taxon>Trichomeriaceae</taxon>
        <taxon>Lithohypha</taxon>
    </lineage>
</organism>
<feature type="compositionally biased region" description="Basic residues" evidence="1">
    <location>
        <begin position="319"/>
        <end position="335"/>
    </location>
</feature>
<comment type="caution">
    <text evidence="2">The sequence shown here is derived from an EMBL/GenBank/DDBJ whole genome shotgun (WGS) entry which is preliminary data.</text>
</comment>
<gene>
    <name evidence="2" type="ORF">LTR05_002284</name>
</gene>
<evidence type="ECO:0000313" key="2">
    <source>
        <dbReference type="EMBL" id="KAK5088068.1"/>
    </source>
</evidence>
<evidence type="ECO:0000313" key="3">
    <source>
        <dbReference type="Proteomes" id="UP001309876"/>
    </source>
</evidence>
<sequence>MTGRTFTSSPLSSARSTPITFQTASSESSSHYRSARPLPRELLQQVNIYLEECLFSQALRVLLSLVSASSANDKRPILLPPPDYLGVLNTLSIHPDLTSRASTQEKLKQSNLARQYLRTINGLVGPVNASLIEAYRFRKFDHVHVEEQSNGEAITQTLGIKYADSQSVFTSKDDFWSVIGWAFNCSCLPGPYATRWLYWSSWLQHMLEVLESDWQCREELGKCQESLIWKYISSAIGGFARARRTIRAIFADGSRDSLNFFTEVFRKELKGPRIEHEKAKKQEVAVKVDEDIYGDWLQDSESSIDEDVDVHHGDVANRPSKRLRTRTPLTRRRRLPQASKSPIFTEEEDTDASGQEESGTRHGLGPLDSIMLRLRLLQLLSNVSAHPTLRDSEAADYWPDLHELYTLFVEFVQDLPLSSFQQIILPSFTSGLIPDARMLLCEFVLQRVADTDRTNRGRTTLEAMTQVRLVRDYLPYAATKGRNPVEHQAKMSLLLESILRQLAKETSSFRPTTNLINATIIGIRGREARAAKARSSNRNKKTTISKGEEMADRILHESSARIQFVVNKPYPHEASH</sequence>
<feature type="region of interest" description="Disordered" evidence="1">
    <location>
        <begin position="307"/>
        <end position="363"/>
    </location>
</feature>
<feature type="compositionally biased region" description="Polar residues" evidence="1">
    <location>
        <begin position="1"/>
        <end position="24"/>
    </location>
</feature>